<dbReference type="Proteomes" id="UP000683925">
    <property type="component" value="Unassembled WGS sequence"/>
</dbReference>
<accession>A0A8S1RYZ9</accession>
<evidence type="ECO:0000313" key="2">
    <source>
        <dbReference type="Proteomes" id="UP000683925"/>
    </source>
</evidence>
<gene>
    <name evidence="1" type="ORF">POCTA_138.1.T0050337</name>
</gene>
<dbReference type="AlphaFoldDB" id="A0A8S1RYZ9"/>
<reference evidence="1" key="1">
    <citation type="submission" date="2021-01" db="EMBL/GenBank/DDBJ databases">
        <authorList>
            <consortium name="Genoscope - CEA"/>
            <person name="William W."/>
        </authorList>
    </citation>
    <scope>NUCLEOTIDE SEQUENCE</scope>
</reference>
<comment type="caution">
    <text evidence="1">The sequence shown here is derived from an EMBL/GenBank/DDBJ whole genome shotgun (WGS) entry which is preliminary data.</text>
</comment>
<protein>
    <submittedName>
        <fullName evidence="1">Uncharacterized protein</fullName>
    </submittedName>
</protein>
<sequence length="94" mass="11253">MTRQILCLDIIMSQLIIGNQLLNSQNRQHKYNAFIIELNIDLVYQGQEFFESHYQILDMIKQKEQVLKELKLFWKKTQTNVNQQIAQKLLDEVT</sequence>
<organism evidence="1 2">
    <name type="scientific">Paramecium octaurelia</name>
    <dbReference type="NCBI Taxonomy" id="43137"/>
    <lineage>
        <taxon>Eukaryota</taxon>
        <taxon>Sar</taxon>
        <taxon>Alveolata</taxon>
        <taxon>Ciliophora</taxon>
        <taxon>Intramacronucleata</taxon>
        <taxon>Oligohymenophorea</taxon>
        <taxon>Peniculida</taxon>
        <taxon>Parameciidae</taxon>
        <taxon>Paramecium</taxon>
    </lineage>
</organism>
<name>A0A8S1RYZ9_PAROT</name>
<dbReference type="EMBL" id="CAJJDP010000004">
    <property type="protein sequence ID" value="CAD8134251.1"/>
    <property type="molecule type" value="Genomic_DNA"/>
</dbReference>
<keyword evidence="2" id="KW-1185">Reference proteome</keyword>
<proteinExistence type="predicted"/>
<evidence type="ECO:0000313" key="1">
    <source>
        <dbReference type="EMBL" id="CAD8134251.1"/>
    </source>
</evidence>